<evidence type="ECO:0000256" key="5">
    <source>
        <dbReference type="ARBA" id="ARBA00013189"/>
    </source>
</evidence>
<evidence type="ECO:0000256" key="2">
    <source>
        <dbReference type="ARBA" id="ARBA00001911"/>
    </source>
</evidence>
<evidence type="ECO:0000313" key="13">
    <source>
        <dbReference type="EMBL" id="HEX71264.1"/>
    </source>
</evidence>
<reference evidence="13" key="1">
    <citation type="journal article" date="2020" name="mSystems">
        <title>Genome- and Community-Level Interaction Insights into Carbon Utilization and Element Cycling Functions of Hydrothermarchaeota in Hydrothermal Sediment.</title>
        <authorList>
            <person name="Zhou Z."/>
            <person name="Liu Y."/>
            <person name="Xu W."/>
            <person name="Pan J."/>
            <person name="Luo Z.H."/>
            <person name="Li M."/>
        </authorList>
    </citation>
    <scope>NUCLEOTIDE SEQUENCE [LARGE SCALE GENOMIC DNA]</scope>
    <source>
        <strain evidence="13">SpSt-192</strain>
    </source>
</reference>
<dbReference type="EC" id="5.1.3.2" evidence="5"/>
<dbReference type="Pfam" id="PF01370">
    <property type="entry name" value="Epimerase"/>
    <property type="match status" value="1"/>
</dbReference>
<evidence type="ECO:0000256" key="3">
    <source>
        <dbReference type="ARBA" id="ARBA00004947"/>
    </source>
</evidence>
<dbReference type="Gene3D" id="3.40.50.720">
    <property type="entry name" value="NAD(P)-binding Rossmann-like Domain"/>
    <property type="match status" value="1"/>
</dbReference>
<dbReference type="SUPFAM" id="SSF51735">
    <property type="entry name" value="NAD(P)-binding Rossmann-fold domains"/>
    <property type="match status" value="1"/>
</dbReference>
<dbReference type="GO" id="GO:0033499">
    <property type="term" value="P:galactose catabolic process via UDP-galactose, Leloir pathway"/>
    <property type="evidence" value="ECO:0007669"/>
    <property type="project" value="TreeGrafter"/>
</dbReference>
<dbReference type="PANTHER" id="PTHR43725">
    <property type="entry name" value="UDP-GLUCOSE 4-EPIMERASE"/>
    <property type="match status" value="1"/>
</dbReference>
<dbReference type="UniPathway" id="UPA00214"/>
<protein>
    <recommendedName>
        <fullName evidence="6">UDP-glucose 4-epimerase</fullName>
        <ecNumber evidence="5">5.1.3.2</ecNumber>
    </recommendedName>
    <alternativeName>
        <fullName evidence="11">Galactowaldenase</fullName>
    </alternativeName>
    <alternativeName>
        <fullName evidence="10">UDP-galactose 4-epimerase</fullName>
    </alternativeName>
</protein>
<comment type="caution">
    <text evidence="13">The sequence shown here is derived from an EMBL/GenBank/DDBJ whole genome shotgun (WGS) entry which is preliminary data.</text>
</comment>
<comment type="cofactor">
    <cofactor evidence="2">
        <name>NAD(+)</name>
        <dbReference type="ChEBI" id="CHEBI:57540"/>
    </cofactor>
</comment>
<dbReference type="NCBIfam" id="TIGR01179">
    <property type="entry name" value="galE"/>
    <property type="match status" value="1"/>
</dbReference>
<evidence type="ECO:0000256" key="9">
    <source>
        <dbReference type="ARBA" id="ARBA00023277"/>
    </source>
</evidence>
<comment type="catalytic activity">
    <reaction evidence="1">
        <text>UDP-alpha-D-glucose = UDP-alpha-D-galactose</text>
        <dbReference type="Rhea" id="RHEA:22168"/>
        <dbReference type="ChEBI" id="CHEBI:58885"/>
        <dbReference type="ChEBI" id="CHEBI:66914"/>
        <dbReference type="EC" id="5.1.3.2"/>
    </reaction>
</comment>
<comment type="pathway">
    <text evidence="3">Carbohydrate metabolism; galactose metabolism.</text>
</comment>
<dbReference type="GO" id="GO:0003978">
    <property type="term" value="F:UDP-glucose 4-epimerase activity"/>
    <property type="evidence" value="ECO:0007669"/>
    <property type="project" value="UniProtKB-EC"/>
</dbReference>
<evidence type="ECO:0000256" key="10">
    <source>
        <dbReference type="ARBA" id="ARBA00031367"/>
    </source>
</evidence>
<organism evidence="13">
    <name type="scientific">Thermorudis sp</name>
    <dbReference type="NCBI Taxonomy" id="1969470"/>
    <lineage>
        <taxon>Bacteria</taxon>
        <taxon>Pseudomonadati</taxon>
        <taxon>Thermomicrobiota</taxon>
        <taxon>Thermomicrobia</taxon>
        <taxon>Thermomicrobia incertae sedis</taxon>
        <taxon>Thermorudis</taxon>
    </lineage>
</organism>
<dbReference type="Gene3D" id="3.90.25.10">
    <property type="entry name" value="UDP-galactose 4-epimerase, domain 1"/>
    <property type="match status" value="1"/>
</dbReference>
<comment type="similarity">
    <text evidence="4">Belongs to the NAD(P)-dependent epimerase/dehydratase family.</text>
</comment>
<evidence type="ECO:0000256" key="6">
    <source>
        <dbReference type="ARBA" id="ARBA00018569"/>
    </source>
</evidence>
<evidence type="ECO:0000256" key="8">
    <source>
        <dbReference type="ARBA" id="ARBA00023235"/>
    </source>
</evidence>
<name>A0A7C2WK18_9BACT</name>
<sequence length="331" mass="36615">MSEREPLRVLVTGGAGYIGSFTVRALQEAGHEVVVFDNLRYGHRAAVDCPLIVGELADRDVVFSAIADGRFDAVFHLAAYASVRESVEDPAKYVRHNIGGAINLLDACLAYEVPWVVYSSTSEVYGEARYLPLDENHPTEPANPYGASKLAVEEFLRWYDQAYGLRSISLRYFNAAGAALDGSLGEDHRPEEHLIPNAIRGALGLQAFRLTSPRVDTPDGTTIRDYVHVLDLAEAHLLALEALRRGHPTDVINLGSGVGYSTRQVIELVQEITGVEFPIEPGEPRPGEPPVKYASYAKAERVLGWRPRYGLEEIIRSAVLWHQRFPHGYPE</sequence>
<keyword evidence="9" id="KW-0119">Carbohydrate metabolism</keyword>
<feature type="domain" description="NAD-dependent epimerase/dehydratase" evidence="12">
    <location>
        <begin position="9"/>
        <end position="255"/>
    </location>
</feature>
<dbReference type="EMBL" id="DSID01000642">
    <property type="protein sequence ID" value="HEX71264.1"/>
    <property type="molecule type" value="Genomic_DNA"/>
</dbReference>
<dbReference type="InterPro" id="IPR036291">
    <property type="entry name" value="NAD(P)-bd_dom_sf"/>
</dbReference>
<dbReference type="InterPro" id="IPR001509">
    <property type="entry name" value="Epimerase_deHydtase"/>
</dbReference>
<gene>
    <name evidence="13" type="primary">galE</name>
    <name evidence="13" type="ORF">ENP13_08495</name>
</gene>
<evidence type="ECO:0000259" key="12">
    <source>
        <dbReference type="Pfam" id="PF01370"/>
    </source>
</evidence>
<dbReference type="PANTHER" id="PTHR43725:SF53">
    <property type="entry name" value="UDP-ARABINOSE 4-EPIMERASE 1"/>
    <property type="match status" value="1"/>
</dbReference>
<dbReference type="InterPro" id="IPR005886">
    <property type="entry name" value="UDP_G4E"/>
</dbReference>
<evidence type="ECO:0000256" key="4">
    <source>
        <dbReference type="ARBA" id="ARBA00007637"/>
    </source>
</evidence>
<proteinExistence type="inferred from homology"/>
<keyword evidence="7" id="KW-0520">NAD</keyword>
<keyword evidence="8 13" id="KW-0413">Isomerase</keyword>
<evidence type="ECO:0000256" key="1">
    <source>
        <dbReference type="ARBA" id="ARBA00000083"/>
    </source>
</evidence>
<evidence type="ECO:0000256" key="7">
    <source>
        <dbReference type="ARBA" id="ARBA00023027"/>
    </source>
</evidence>
<accession>A0A7C2WK18</accession>
<evidence type="ECO:0000256" key="11">
    <source>
        <dbReference type="ARBA" id="ARBA00033067"/>
    </source>
</evidence>
<dbReference type="AlphaFoldDB" id="A0A7C2WK18"/>